<feature type="region of interest" description="Disordered" evidence="1">
    <location>
        <begin position="22"/>
        <end position="77"/>
    </location>
</feature>
<gene>
    <name evidence="2" type="ORF">V6N12_056392</name>
</gene>
<comment type="caution">
    <text evidence="2">The sequence shown here is derived from an EMBL/GenBank/DDBJ whole genome shotgun (WGS) entry which is preliminary data.</text>
</comment>
<keyword evidence="3" id="KW-1185">Reference proteome</keyword>
<proteinExistence type="predicted"/>
<feature type="compositionally biased region" description="Basic and acidic residues" evidence="1">
    <location>
        <begin position="27"/>
        <end position="38"/>
    </location>
</feature>
<sequence length="101" mass="11474">MHVSFLPIKPFPSLALFGSNLKSSKQQQEKQQRREVQNKNKISSALLFLKRSSNKLVKNNTERRRKGEDKGKQSALKRWSQLTGSLVGAVVDHNGSNNRRS</sequence>
<reference evidence="2 3" key="1">
    <citation type="journal article" date="2024" name="G3 (Bethesda)">
        <title>Genome assembly of Hibiscus sabdariffa L. provides insights into metabolisms of medicinal natural products.</title>
        <authorList>
            <person name="Kim T."/>
        </authorList>
    </citation>
    <scope>NUCLEOTIDE SEQUENCE [LARGE SCALE GENOMIC DNA]</scope>
    <source>
        <strain evidence="2">TK-2024</strain>
        <tissue evidence="2">Old leaves</tissue>
    </source>
</reference>
<dbReference type="Proteomes" id="UP001472677">
    <property type="component" value="Unassembled WGS sequence"/>
</dbReference>
<dbReference type="EMBL" id="JBBPBM010000045">
    <property type="protein sequence ID" value="KAK8522691.1"/>
    <property type="molecule type" value="Genomic_DNA"/>
</dbReference>
<evidence type="ECO:0000313" key="2">
    <source>
        <dbReference type="EMBL" id="KAK8522691.1"/>
    </source>
</evidence>
<protein>
    <submittedName>
        <fullName evidence="2">Uncharacterized protein</fullName>
    </submittedName>
</protein>
<evidence type="ECO:0000313" key="3">
    <source>
        <dbReference type="Proteomes" id="UP001472677"/>
    </source>
</evidence>
<evidence type="ECO:0000256" key="1">
    <source>
        <dbReference type="SAM" id="MobiDB-lite"/>
    </source>
</evidence>
<accession>A0ABR2CSD8</accession>
<name>A0ABR2CSD8_9ROSI</name>
<feature type="compositionally biased region" description="Basic and acidic residues" evidence="1">
    <location>
        <begin position="60"/>
        <end position="72"/>
    </location>
</feature>
<organism evidence="2 3">
    <name type="scientific">Hibiscus sabdariffa</name>
    <name type="common">roselle</name>
    <dbReference type="NCBI Taxonomy" id="183260"/>
    <lineage>
        <taxon>Eukaryota</taxon>
        <taxon>Viridiplantae</taxon>
        <taxon>Streptophyta</taxon>
        <taxon>Embryophyta</taxon>
        <taxon>Tracheophyta</taxon>
        <taxon>Spermatophyta</taxon>
        <taxon>Magnoliopsida</taxon>
        <taxon>eudicotyledons</taxon>
        <taxon>Gunneridae</taxon>
        <taxon>Pentapetalae</taxon>
        <taxon>rosids</taxon>
        <taxon>malvids</taxon>
        <taxon>Malvales</taxon>
        <taxon>Malvaceae</taxon>
        <taxon>Malvoideae</taxon>
        <taxon>Hibiscus</taxon>
    </lineage>
</organism>